<name>A0A1E5GIJ4_9ENTE</name>
<evidence type="ECO:0000313" key="1">
    <source>
        <dbReference type="EMBL" id="OEG12507.1"/>
    </source>
</evidence>
<comment type="caution">
    <text evidence="1">The sequence shown here is derived from an EMBL/GenBank/DDBJ whole genome shotgun (WGS) entry which is preliminary data.</text>
</comment>
<proteinExistence type="predicted"/>
<dbReference type="Proteomes" id="UP000095094">
    <property type="component" value="Unassembled WGS sequence"/>
</dbReference>
<dbReference type="AlphaFoldDB" id="A0A1E5GIJ4"/>
<reference evidence="2" key="1">
    <citation type="submission" date="2016-09" db="EMBL/GenBank/DDBJ databases">
        <authorList>
            <person name="Gulvik C.A."/>
        </authorList>
    </citation>
    <scope>NUCLEOTIDE SEQUENCE [LARGE SCALE GENOMIC DNA]</scope>
    <source>
        <strain evidence="2">LMG 8895</strain>
    </source>
</reference>
<gene>
    <name evidence="1" type="ORF">BCR25_08200</name>
</gene>
<accession>A0A1E5GIJ4</accession>
<protein>
    <submittedName>
        <fullName evidence="1">Uncharacterized protein</fullName>
    </submittedName>
</protein>
<keyword evidence="2" id="KW-1185">Reference proteome</keyword>
<dbReference type="EMBL" id="MIJY01000034">
    <property type="protein sequence ID" value="OEG12507.1"/>
    <property type="molecule type" value="Genomic_DNA"/>
</dbReference>
<sequence length="94" mass="11294">MDIFTNSYFSSSWIFYLKFNYIKVPYLGQVPLIKWDASIDKHIKNKDIHYQRRFNFSELSEDKIVNYIYRANKSSSLSNLIMENPSKKNLKVIF</sequence>
<evidence type="ECO:0000313" key="2">
    <source>
        <dbReference type="Proteomes" id="UP000095094"/>
    </source>
</evidence>
<organism evidence="1 2">
    <name type="scientific">Enterococcus termitis</name>
    <dbReference type="NCBI Taxonomy" id="332950"/>
    <lineage>
        <taxon>Bacteria</taxon>
        <taxon>Bacillati</taxon>
        <taxon>Bacillota</taxon>
        <taxon>Bacilli</taxon>
        <taxon>Lactobacillales</taxon>
        <taxon>Enterococcaceae</taxon>
        <taxon>Enterococcus</taxon>
    </lineage>
</organism>